<keyword evidence="5" id="KW-0560">Oxidoreductase</keyword>
<gene>
    <name evidence="10" type="ORF">M422DRAFT_77316</name>
</gene>
<evidence type="ECO:0000256" key="7">
    <source>
        <dbReference type="ARBA" id="ARBA00025795"/>
    </source>
</evidence>
<dbReference type="InterPro" id="IPR000028">
    <property type="entry name" value="Chloroperoxidase"/>
</dbReference>
<keyword evidence="8" id="KW-0472">Membrane</keyword>
<dbReference type="GO" id="GO:0004601">
    <property type="term" value="F:peroxidase activity"/>
    <property type="evidence" value="ECO:0007669"/>
    <property type="project" value="UniProtKB-KW"/>
</dbReference>
<dbReference type="Proteomes" id="UP000054279">
    <property type="component" value="Unassembled WGS sequence"/>
</dbReference>
<protein>
    <submittedName>
        <fullName evidence="10">Unplaced genomic scaffold SPHSTscaffold_149, whole genome shotgun sequence</fullName>
    </submittedName>
</protein>
<feature type="non-terminal residue" evidence="10">
    <location>
        <position position="209"/>
    </location>
</feature>
<evidence type="ECO:0000313" key="11">
    <source>
        <dbReference type="Proteomes" id="UP000054279"/>
    </source>
</evidence>
<feature type="non-terminal residue" evidence="10">
    <location>
        <position position="1"/>
    </location>
</feature>
<keyword evidence="11" id="KW-1185">Reference proteome</keyword>
<evidence type="ECO:0000313" key="10">
    <source>
        <dbReference type="EMBL" id="KIJ32618.1"/>
    </source>
</evidence>
<dbReference type="OrthoDB" id="407298at2759"/>
<evidence type="ECO:0000256" key="2">
    <source>
        <dbReference type="ARBA" id="ARBA00022559"/>
    </source>
</evidence>
<comment type="cofactor">
    <cofactor evidence="1">
        <name>heme b</name>
        <dbReference type="ChEBI" id="CHEBI:60344"/>
    </cofactor>
</comment>
<dbReference type="EMBL" id="KN837224">
    <property type="protein sequence ID" value="KIJ32618.1"/>
    <property type="molecule type" value="Genomic_DNA"/>
</dbReference>
<keyword evidence="6" id="KW-0408">Iron</keyword>
<feature type="domain" description="Heme haloperoxidase family profile" evidence="9">
    <location>
        <begin position="1"/>
        <end position="201"/>
    </location>
</feature>
<sequence length="209" mass="23790">PDASRSPCPALNTLANHGYLPRDGHAITLKKLADSLTKGFGLSYGFALYMAVGTFLLLRRPGWRSFDLADTYRHGFIEHNASLSRDDCPYQSELGSREINPERVQEFLDKAAPTSTSNGRHMLTINEIASHRIELERRCAPLSSQTKQQARIEFAMVMELFGEGEDREVMKEDVETLIKEERLPDEWKPKRKMGHWNAIAQSQKIRDAM</sequence>
<dbReference type="Pfam" id="PF01328">
    <property type="entry name" value="Peroxidase_2"/>
    <property type="match status" value="1"/>
</dbReference>
<evidence type="ECO:0000256" key="3">
    <source>
        <dbReference type="ARBA" id="ARBA00022617"/>
    </source>
</evidence>
<dbReference type="GO" id="GO:0046872">
    <property type="term" value="F:metal ion binding"/>
    <property type="evidence" value="ECO:0007669"/>
    <property type="project" value="UniProtKB-KW"/>
</dbReference>
<dbReference type="SUPFAM" id="SSF47571">
    <property type="entry name" value="Cloroperoxidase"/>
    <property type="match status" value="1"/>
</dbReference>
<feature type="transmembrane region" description="Helical" evidence="8">
    <location>
        <begin position="39"/>
        <end position="58"/>
    </location>
</feature>
<proteinExistence type="inferred from homology"/>
<dbReference type="PANTHER" id="PTHR33577:SF18">
    <property type="entry name" value="HEME HALOPEROXIDASE FAMILY PROFILE DOMAIN-CONTAINING PROTEIN"/>
    <property type="match status" value="1"/>
</dbReference>
<evidence type="ECO:0000259" key="9">
    <source>
        <dbReference type="PROSITE" id="PS51405"/>
    </source>
</evidence>
<keyword evidence="8" id="KW-0812">Transmembrane</keyword>
<organism evidence="10 11">
    <name type="scientific">Sphaerobolus stellatus (strain SS14)</name>
    <dbReference type="NCBI Taxonomy" id="990650"/>
    <lineage>
        <taxon>Eukaryota</taxon>
        <taxon>Fungi</taxon>
        <taxon>Dikarya</taxon>
        <taxon>Basidiomycota</taxon>
        <taxon>Agaricomycotina</taxon>
        <taxon>Agaricomycetes</taxon>
        <taxon>Phallomycetidae</taxon>
        <taxon>Geastrales</taxon>
        <taxon>Sphaerobolaceae</taxon>
        <taxon>Sphaerobolus</taxon>
    </lineage>
</organism>
<dbReference type="PANTHER" id="PTHR33577">
    <property type="entry name" value="STERIGMATOCYSTIN BIOSYNTHESIS PEROXIDASE STCC-RELATED"/>
    <property type="match status" value="1"/>
</dbReference>
<dbReference type="Gene3D" id="1.10.489.10">
    <property type="entry name" value="Chloroperoxidase-like"/>
    <property type="match status" value="1"/>
</dbReference>
<dbReference type="AlphaFoldDB" id="A0A0C9TQZ5"/>
<evidence type="ECO:0000256" key="5">
    <source>
        <dbReference type="ARBA" id="ARBA00023002"/>
    </source>
</evidence>
<evidence type="ECO:0000256" key="8">
    <source>
        <dbReference type="SAM" id="Phobius"/>
    </source>
</evidence>
<dbReference type="HOGENOM" id="CLU_050230_5_1_1"/>
<evidence type="ECO:0000256" key="6">
    <source>
        <dbReference type="ARBA" id="ARBA00023004"/>
    </source>
</evidence>
<reference evidence="10 11" key="1">
    <citation type="submission" date="2014-06" db="EMBL/GenBank/DDBJ databases">
        <title>Evolutionary Origins and Diversification of the Mycorrhizal Mutualists.</title>
        <authorList>
            <consortium name="DOE Joint Genome Institute"/>
            <consortium name="Mycorrhizal Genomics Consortium"/>
            <person name="Kohler A."/>
            <person name="Kuo A."/>
            <person name="Nagy L.G."/>
            <person name="Floudas D."/>
            <person name="Copeland A."/>
            <person name="Barry K.W."/>
            <person name="Cichocki N."/>
            <person name="Veneault-Fourrey C."/>
            <person name="LaButti K."/>
            <person name="Lindquist E.A."/>
            <person name="Lipzen A."/>
            <person name="Lundell T."/>
            <person name="Morin E."/>
            <person name="Murat C."/>
            <person name="Riley R."/>
            <person name="Ohm R."/>
            <person name="Sun H."/>
            <person name="Tunlid A."/>
            <person name="Henrissat B."/>
            <person name="Grigoriev I.V."/>
            <person name="Hibbett D.S."/>
            <person name="Martin F."/>
        </authorList>
    </citation>
    <scope>NUCLEOTIDE SEQUENCE [LARGE SCALE GENOMIC DNA]</scope>
    <source>
        <strain evidence="10 11">SS14</strain>
    </source>
</reference>
<dbReference type="PROSITE" id="PS51405">
    <property type="entry name" value="HEME_HALOPEROXIDASE"/>
    <property type="match status" value="1"/>
</dbReference>
<accession>A0A0C9TQZ5</accession>
<dbReference type="InterPro" id="IPR036851">
    <property type="entry name" value="Chloroperoxidase-like_sf"/>
</dbReference>
<name>A0A0C9TQZ5_SPHS4</name>
<comment type="similarity">
    <text evidence="7">Belongs to the chloroperoxidase family.</text>
</comment>
<evidence type="ECO:0000256" key="1">
    <source>
        <dbReference type="ARBA" id="ARBA00001970"/>
    </source>
</evidence>
<keyword evidence="3" id="KW-0349">Heme</keyword>
<evidence type="ECO:0000256" key="4">
    <source>
        <dbReference type="ARBA" id="ARBA00022723"/>
    </source>
</evidence>
<keyword evidence="2" id="KW-0575">Peroxidase</keyword>
<keyword evidence="4" id="KW-0479">Metal-binding</keyword>
<keyword evidence="8" id="KW-1133">Transmembrane helix</keyword>